<name>A0A6P1DND1_9GAMM</name>
<reference evidence="3" key="1">
    <citation type="journal article" date="2020" name="Microbiol. Resour. Announc.">
        <title>Draft Genome Sequences of Thiorhodococcus mannitoliphagus and Thiorhodococcus minor, Purple Sulfur Photosynthetic Bacteria in the Gammaproteobacterial Family Chromatiaceae.</title>
        <authorList>
            <person name="Aviles F.A."/>
            <person name="Meyer T.E."/>
            <person name="Kyndt J.A."/>
        </authorList>
    </citation>
    <scope>NUCLEOTIDE SEQUENCE [LARGE SCALE GENOMIC DNA]</scope>
    <source>
        <strain evidence="3">DSM 18266</strain>
    </source>
</reference>
<dbReference type="Proteomes" id="UP000471640">
    <property type="component" value="Unassembled WGS sequence"/>
</dbReference>
<keyword evidence="3" id="KW-1185">Reference proteome</keyword>
<dbReference type="PROSITE" id="PS51162">
    <property type="entry name" value="THYROGLOBULIN_1_2"/>
    <property type="match status" value="1"/>
</dbReference>
<dbReference type="EMBL" id="JAAIJR010000004">
    <property type="protein sequence ID" value="NEX19050.1"/>
    <property type="molecule type" value="Genomic_DNA"/>
</dbReference>
<evidence type="ECO:0000313" key="3">
    <source>
        <dbReference type="Proteomes" id="UP000471640"/>
    </source>
</evidence>
<dbReference type="InterPro" id="IPR000716">
    <property type="entry name" value="Thyroglobulin_1"/>
</dbReference>
<evidence type="ECO:0000259" key="1">
    <source>
        <dbReference type="PROSITE" id="PS51162"/>
    </source>
</evidence>
<proteinExistence type="predicted"/>
<organism evidence="2 3">
    <name type="scientific">Thiorhodococcus mannitoliphagus</name>
    <dbReference type="NCBI Taxonomy" id="329406"/>
    <lineage>
        <taxon>Bacteria</taxon>
        <taxon>Pseudomonadati</taxon>
        <taxon>Pseudomonadota</taxon>
        <taxon>Gammaproteobacteria</taxon>
        <taxon>Chromatiales</taxon>
        <taxon>Chromatiaceae</taxon>
        <taxon>Thiorhodococcus</taxon>
    </lineage>
</organism>
<comment type="caution">
    <text evidence="2">The sequence shown here is derived from an EMBL/GenBank/DDBJ whole genome shotgun (WGS) entry which is preliminary data.</text>
</comment>
<gene>
    <name evidence="2" type="ORF">G3480_01750</name>
</gene>
<evidence type="ECO:0000313" key="2">
    <source>
        <dbReference type="EMBL" id="NEX19050.1"/>
    </source>
</evidence>
<dbReference type="AlphaFoldDB" id="A0A6P1DND1"/>
<feature type="domain" description="Thyroglobulin type-1" evidence="1">
    <location>
        <begin position="34"/>
        <end position="94"/>
    </location>
</feature>
<sequence length="111" mass="12357">MAGVLIPLLALGGCAKSLSPDGPVPQQFVELSCLADCRTDKNNCDEEARYDYRQCEAGYANAFRGYRWCLASALGEDECGYPWWPCAGNLYGYCSNRYQECQRACDPLSVY</sequence>
<reference evidence="2 3" key="2">
    <citation type="submission" date="2020-02" db="EMBL/GenBank/DDBJ databases">
        <title>Genome sequences of Thiorhodococcus mannitoliphagus and Thiorhodococcus minor, purple sulfur photosynthetic bacteria in the gammaproteobacterial family, Chromatiaceae.</title>
        <authorList>
            <person name="Aviles F.A."/>
            <person name="Meyer T.E."/>
            <person name="Kyndt J.A."/>
        </authorList>
    </citation>
    <scope>NUCLEOTIDE SEQUENCE [LARGE SCALE GENOMIC DNA]</scope>
    <source>
        <strain evidence="2 3">DSM 18266</strain>
    </source>
</reference>
<accession>A0A6P1DND1</accession>
<protein>
    <recommendedName>
        <fullName evidence="1">Thyroglobulin type-1 domain-containing protein</fullName>
    </recommendedName>
</protein>